<feature type="domain" description="Pyrroline-5-carboxylate reductase dimerisation" evidence="7">
    <location>
        <begin position="167"/>
        <end position="268"/>
    </location>
</feature>
<dbReference type="NCBIfam" id="TIGR00112">
    <property type="entry name" value="proC"/>
    <property type="match status" value="1"/>
</dbReference>
<dbReference type="GO" id="GO:0005737">
    <property type="term" value="C:cytoplasm"/>
    <property type="evidence" value="ECO:0007669"/>
    <property type="project" value="UniProtKB-SubCell"/>
</dbReference>
<keyword evidence="2 4" id="KW-0521">NADP</keyword>
<evidence type="ECO:0000256" key="1">
    <source>
        <dbReference type="ARBA" id="ARBA00005525"/>
    </source>
</evidence>
<keyword evidence="4" id="KW-0641">Proline biosynthesis</keyword>
<dbReference type="Pfam" id="PF14748">
    <property type="entry name" value="P5CR_dimer"/>
    <property type="match status" value="1"/>
</dbReference>
<gene>
    <name evidence="4 8" type="primary">proC</name>
    <name evidence="8" type="ORF">Pla163_34930</name>
</gene>
<accession>A0A518D4E2</accession>
<dbReference type="FunFam" id="1.10.3730.10:FF:000001">
    <property type="entry name" value="Pyrroline-5-carboxylate reductase"/>
    <property type="match status" value="1"/>
</dbReference>
<dbReference type="InterPro" id="IPR036291">
    <property type="entry name" value="NAD(P)-bd_dom_sf"/>
</dbReference>
<reference evidence="8 9" key="1">
    <citation type="submission" date="2019-02" db="EMBL/GenBank/DDBJ databases">
        <title>Deep-cultivation of Planctomycetes and their phenomic and genomic characterization uncovers novel biology.</title>
        <authorList>
            <person name="Wiegand S."/>
            <person name="Jogler M."/>
            <person name="Boedeker C."/>
            <person name="Pinto D."/>
            <person name="Vollmers J."/>
            <person name="Rivas-Marin E."/>
            <person name="Kohn T."/>
            <person name="Peeters S.H."/>
            <person name="Heuer A."/>
            <person name="Rast P."/>
            <person name="Oberbeckmann S."/>
            <person name="Bunk B."/>
            <person name="Jeske O."/>
            <person name="Meyerdierks A."/>
            <person name="Storesund J.E."/>
            <person name="Kallscheuer N."/>
            <person name="Luecker S."/>
            <person name="Lage O.M."/>
            <person name="Pohl T."/>
            <person name="Merkel B.J."/>
            <person name="Hornburger P."/>
            <person name="Mueller R.-W."/>
            <person name="Bruemmer F."/>
            <person name="Labrenz M."/>
            <person name="Spormann A.M."/>
            <person name="Op den Camp H."/>
            <person name="Overmann J."/>
            <person name="Amann R."/>
            <person name="Jetten M.S.M."/>
            <person name="Mascher T."/>
            <person name="Medema M.H."/>
            <person name="Devos D.P."/>
            <person name="Kaster A.-K."/>
            <person name="Ovreas L."/>
            <person name="Rohde M."/>
            <person name="Galperin M.Y."/>
            <person name="Jogler C."/>
        </authorList>
    </citation>
    <scope>NUCLEOTIDE SEQUENCE [LARGE SCALE GENOMIC DNA]</scope>
    <source>
        <strain evidence="8 9">Pla163</strain>
    </source>
</reference>
<feature type="domain" description="Pyrroline-5-carboxylate reductase catalytic N-terminal" evidence="6">
    <location>
        <begin position="7"/>
        <end position="100"/>
    </location>
</feature>
<sequence precursor="true">MIDTKERIVIVGAGRLGGALATGFVVSGRCSELDVVLCRRQVERLREFGLRGHPLVPDAREAVDGADIVLIGVQPQEMDATLAALAPVLAPEQIVVTLAANVTTATVSDALGGVNPVVRAMPNIAAAMLQSMTCLAIAHDADARTEAALARVERLFGAVGSTLRLHEDLMESATALGACGIAFFLRAIRAASQGGIQIGFHPEQALLIAAQTAAGAAALAQDSDAHPEALVDDVTTPRGCTIAGLNELEHSGFSSALVRGILTAAQHAGGLYRG</sequence>
<organism evidence="8 9">
    <name type="scientific">Rohdeia mirabilis</name>
    <dbReference type="NCBI Taxonomy" id="2528008"/>
    <lineage>
        <taxon>Bacteria</taxon>
        <taxon>Pseudomonadati</taxon>
        <taxon>Planctomycetota</taxon>
        <taxon>Planctomycetia</taxon>
        <taxon>Planctomycetia incertae sedis</taxon>
        <taxon>Rohdeia</taxon>
    </lineage>
</organism>
<dbReference type="PANTHER" id="PTHR11645:SF0">
    <property type="entry name" value="PYRROLINE-5-CARBOXYLATE REDUCTASE 3"/>
    <property type="match status" value="1"/>
</dbReference>
<dbReference type="InterPro" id="IPR008927">
    <property type="entry name" value="6-PGluconate_DH-like_C_sf"/>
</dbReference>
<keyword evidence="3 4" id="KW-0560">Oxidoreductase</keyword>
<dbReference type="OrthoDB" id="9805754at2"/>
<dbReference type="UniPathway" id="UPA00098">
    <property type="reaction ID" value="UER00361"/>
</dbReference>
<evidence type="ECO:0000256" key="2">
    <source>
        <dbReference type="ARBA" id="ARBA00022857"/>
    </source>
</evidence>
<dbReference type="AlphaFoldDB" id="A0A518D4E2"/>
<dbReference type="SUPFAM" id="SSF51735">
    <property type="entry name" value="NAD(P)-binding Rossmann-fold domains"/>
    <property type="match status" value="1"/>
</dbReference>
<dbReference type="SUPFAM" id="SSF48179">
    <property type="entry name" value="6-phosphogluconate dehydrogenase C-terminal domain-like"/>
    <property type="match status" value="1"/>
</dbReference>
<proteinExistence type="inferred from homology"/>
<evidence type="ECO:0000313" key="8">
    <source>
        <dbReference type="EMBL" id="QDU86342.1"/>
    </source>
</evidence>
<keyword evidence="4" id="KW-0028">Amino-acid biosynthesis</keyword>
<comment type="similarity">
    <text evidence="1 4">Belongs to the pyrroline-5-carboxylate reductase family.</text>
</comment>
<comment type="pathway">
    <text evidence="4">Amino-acid biosynthesis; L-proline biosynthesis; L-proline from L-glutamate 5-semialdehyde: step 1/1.</text>
</comment>
<dbReference type="EMBL" id="CP036290">
    <property type="protein sequence ID" value="QDU86342.1"/>
    <property type="molecule type" value="Genomic_DNA"/>
</dbReference>
<evidence type="ECO:0000256" key="5">
    <source>
        <dbReference type="NCBIfam" id="TIGR00112"/>
    </source>
</evidence>
<comment type="catalytic activity">
    <reaction evidence="4">
        <text>L-proline + NADP(+) = (S)-1-pyrroline-5-carboxylate + NADPH + 2 H(+)</text>
        <dbReference type="Rhea" id="RHEA:14109"/>
        <dbReference type="ChEBI" id="CHEBI:15378"/>
        <dbReference type="ChEBI" id="CHEBI:17388"/>
        <dbReference type="ChEBI" id="CHEBI:57783"/>
        <dbReference type="ChEBI" id="CHEBI:58349"/>
        <dbReference type="ChEBI" id="CHEBI:60039"/>
        <dbReference type="EC" id="1.5.1.2"/>
    </reaction>
</comment>
<dbReference type="Proteomes" id="UP000319342">
    <property type="component" value="Chromosome"/>
</dbReference>
<comment type="catalytic activity">
    <reaction evidence="4">
        <text>L-proline + NAD(+) = (S)-1-pyrroline-5-carboxylate + NADH + 2 H(+)</text>
        <dbReference type="Rhea" id="RHEA:14105"/>
        <dbReference type="ChEBI" id="CHEBI:15378"/>
        <dbReference type="ChEBI" id="CHEBI:17388"/>
        <dbReference type="ChEBI" id="CHEBI:57540"/>
        <dbReference type="ChEBI" id="CHEBI:57945"/>
        <dbReference type="ChEBI" id="CHEBI:60039"/>
        <dbReference type="EC" id="1.5.1.2"/>
    </reaction>
</comment>
<dbReference type="GO" id="GO:0004735">
    <property type="term" value="F:pyrroline-5-carboxylate reductase activity"/>
    <property type="evidence" value="ECO:0007669"/>
    <property type="project" value="UniProtKB-UniRule"/>
</dbReference>
<dbReference type="Gene3D" id="1.10.3730.10">
    <property type="entry name" value="ProC C-terminal domain-like"/>
    <property type="match status" value="1"/>
</dbReference>
<comment type="subcellular location">
    <subcellularLocation>
        <location evidence="4">Cytoplasm</location>
    </subcellularLocation>
</comment>
<evidence type="ECO:0000313" key="9">
    <source>
        <dbReference type="Proteomes" id="UP000319342"/>
    </source>
</evidence>
<evidence type="ECO:0000259" key="7">
    <source>
        <dbReference type="Pfam" id="PF14748"/>
    </source>
</evidence>
<dbReference type="PANTHER" id="PTHR11645">
    <property type="entry name" value="PYRROLINE-5-CARBOXYLATE REDUCTASE"/>
    <property type="match status" value="1"/>
</dbReference>
<keyword evidence="4" id="KW-0963">Cytoplasm</keyword>
<dbReference type="EC" id="1.5.1.2" evidence="4 5"/>
<dbReference type="GO" id="GO:0055129">
    <property type="term" value="P:L-proline biosynthetic process"/>
    <property type="evidence" value="ECO:0007669"/>
    <property type="project" value="UniProtKB-UniRule"/>
</dbReference>
<protein>
    <recommendedName>
        <fullName evidence="4 5">Pyrroline-5-carboxylate reductase</fullName>
        <shortName evidence="4">P5C reductase</shortName>
        <shortName evidence="4">P5CR</shortName>
        <ecNumber evidence="4 5">1.5.1.2</ecNumber>
    </recommendedName>
    <alternativeName>
        <fullName evidence="4">PCA reductase</fullName>
    </alternativeName>
</protein>
<comment type="function">
    <text evidence="4">Catalyzes the reduction of 1-pyrroline-5-carboxylate (PCA) to L-proline.</text>
</comment>
<evidence type="ECO:0000256" key="3">
    <source>
        <dbReference type="ARBA" id="ARBA00023002"/>
    </source>
</evidence>
<dbReference type="InterPro" id="IPR000304">
    <property type="entry name" value="Pyrroline-COOH_reductase"/>
</dbReference>
<dbReference type="Pfam" id="PF03807">
    <property type="entry name" value="F420_oxidored"/>
    <property type="match status" value="1"/>
</dbReference>
<dbReference type="PIRSF" id="PIRSF000193">
    <property type="entry name" value="Pyrrol-5-carb_rd"/>
    <property type="match status" value="1"/>
</dbReference>
<dbReference type="Gene3D" id="3.40.50.720">
    <property type="entry name" value="NAD(P)-binding Rossmann-like Domain"/>
    <property type="match status" value="1"/>
</dbReference>
<dbReference type="InterPro" id="IPR028939">
    <property type="entry name" value="P5C_Rdtase_cat_N"/>
</dbReference>
<name>A0A518D4E2_9BACT</name>
<keyword evidence="9" id="KW-1185">Reference proteome</keyword>
<dbReference type="InterPro" id="IPR029036">
    <property type="entry name" value="P5CR_dimer"/>
</dbReference>
<evidence type="ECO:0000259" key="6">
    <source>
        <dbReference type="Pfam" id="PF03807"/>
    </source>
</evidence>
<evidence type="ECO:0000256" key="4">
    <source>
        <dbReference type="HAMAP-Rule" id="MF_01925"/>
    </source>
</evidence>
<dbReference type="RefSeq" id="WP_145191390.1">
    <property type="nucleotide sequence ID" value="NZ_CP036290.1"/>
</dbReference>
<dbReference type="HAMAP" id="MF_01925">
    <property type="entry name" value="P5C_reductase"/>
    <property type="match status" value="1"/>
</dbReference>